<feature type="compositionally biased region" description="Low complexity" evidence="1">
    <location>
        <begin position="999"/>
        <end position="1012"/>
    </location>
</feature>
<dbReference type="AlphaFoldDB" id="A0A812Q9L0"/>
<evidence type="ECO:0000256" key="1">
    <source>
        <dbReference type="SAM" id="MobiDB-lite"/>
    </source>
</evidence>
<organism evidence="2 3">
    <name type="scientific">Symbiodinium necroappetens</name>
    <dbReference type="NCBI Taxonomy" id="1628268"/>
    <lineage>
        <taxon>Eukaryota</taxon>
        <taxon>Sar</taxon>
        <taxon>Alveolata</taxon>
        <taxon>Dinophyceae</taxon>
        <taxon>Suessiales</taxon>
        <taxon>Symbiodiniaceae</taxon>
        <taxon>Symbiodinium</taxon>
    </lineage>
</organism>
<dbReference type="EMBL" id="CAJNJA010015405">
    <property type="protein sequence ID" value="CAE7361284.1"/>
    <property type="molecule type" value="Genomic_DNA"/>
</dbReference>
<comment type="caution">
    <text evidence="2">The sequence shown here is derived from an EMBL/GenBank/DDBJ whole genome shotgun (WGS) entry which is preliminary data.</text>
</comment>
<feature type="compositionally biased region" description="Polar residues" evidence="1">
    <location>
        <begin position="985"/>
        <end position="998"/>
    </location>
</feature>
<keyword evidence="3" id="KW-1185">Reference proteome</keyword>
<evidence type="ECO:0000313" key="2">
    <source>
        <dbReference type="EMBL" id="CAE7361284.1"/>
    </source>
</evidence>
<evidence type="ECO:0000313" key="3">
    <source>
        <dbReference type="Proteomes" id="UP000601435"/>
    </source>
</evidence>
<protein>
    <submittedName>
        <fullName evidence="2">Uncharacterized protein</fullName>
    </submittedName>
</protein>
<accession>A0A812Q9L0</accession>
<sequence>MMVNAYNVHCRGQAALKVGWSMAKLTESYCMELSQNTQRRQAQLDSMRALVEASDGKLAGVSGTERFASLSSSHMSQFCKAVRSGCSSEHESLPSVLALETVTKQYTDEQFATAVRQGWVWNCISACVDDAVGWFADFLQASLNASNHIAGRLTEMEIAMNLAAHYKRTGSMEASVEACRAMCELGYLDAIAEWVKKYTGGEQFVLIQFLAGVERSFSSSVLLGEEYFRSVASTDFGSKESTFPLVRCMLLACNLSSPKLHVQDGFARLLVKADVDRLKTAAGRDQAALAEKMAMLVLQEIGDHLLDNVKLVGRFFLRAGLWLTKKEGKGHEKHVFGSLETIHKAFMLEKEKSQAASSSSAAAPATAAGDSSKVLGLQAEDYVMSNIQANYDAKSIATQRYSWLVPGKKYIRNSDIFEFVDMQEQHGRFTSVDIFGQESMHEIPHSDLKNFRLTDKLVPAMLAAEKVTKLQMDVCDSWTLELEKAQVQAAVLTNHSEESLLDVSQLVFTNTHKIFTGEKIKKSGLRIFPFGTVVLMKDEALRKPDALAGKIVVKVKKTGHYYQVLAGKVDLQKETGAIPAFCWVSATEDEEAATMELGHSLYAGWLEIPCLRPKKPLEKHVQLLYYKAPVQSTKAGSLCRHRLAWKVLCDIVQFLVQFSCPGSEPCSMVDIQERYALSYAGGEHVPIPPALLHSASDGAKFLKLRPSHRTICKLVCGKNLDIFKGNANPSIAGSAALQRLKEQLLETLRASVASKSEEAAAAFFEDASSNEPRKTKFQKVDDAPETIKMVVNEKEVGAAEEAGSLGQFAGSFFQLCLRPMDDPVFLQWAKELEGEATEDAAKAMPPATKKKAKLPSPPVQELSALDRLMMAGGAVEPEEGLLEAKTEEDDDKTDPPSNPAEPDDTAGLETSAAPWRRAGAMPPPEPKGAPPAKKAAEEQHGAGGCGDGPGEHAGDGWAWAHGGGEQHASGWDGWYEDGAGWSGGDWQQTGGHWQQTNVAGQWQQPSSSSWQQGGAGQYAGLGAGVTTWMDVAGRMHTFRLPEKTKTGFQNKVAMLVGLSLCGEVDELNRQLQRLASFVPIQSQLAEIVAAHRQYGLEGFNWLGYLPRGGRTPP</sequence>
<gene>
    <name evidence="2" type="ORF">SNEC2469_LOCUS9540</name>
</gene>
<dbReference type="Proteomes" id="UP000601435">
    <property type="component" value="Unassembled WGS sequence"/>
</dbReference>
<proteinExistence type="predicted"/>
<dbReference type="OrthoDB" id="409542at2759"/>
<reference evidence="2" key="1">
    <citation type="submission" date="2021-02" db="EMBL/GenBank/DDBJ databases">
        <authorList>
            <person name="Dougan E. K."/>
            <person name="Rhodes N."/>
            <person name="Thang M."/>
            <person name="Chan C."/>
        </authorList>
    </citation>
    <scope>NUCLEOTIDE SEQUENCE</scope>
</reference>
<name>A0A812Q9L0_9DINO</name>
<feature type="region of interest" description="Disordered" evidence="1">
    <location>
        <begin position="837"/>
        <end position="858"/>
    </location>
</feature>
<feature type="region of interest" description="Disordered" evidence="1">
    <location>
        <begin position="884"/>
        <end position="1015"/>
    </location>
</feature>